<organism evidence="2 3">
    <name type="scientific">Caulifigura coniformis</name>
    <dbReference type="NCBI Taxonomy" id="2527983"/>
    <lineage>
        <taxon>Bacteria</taxon>
        <taxon>Pseudomonadati</taxon>
        <taxon>Planctomycetota</taxon>
        <taxon>Planctomycetia</taxon>
        <taxon>Planctomycetales</taxon>
        <taxon>Planctomycetaceae</taxon>
        <taxon>Caulifigura</taxon>
    </lineage>
</organism>
<dbReference type="CDD" id="cd00090">
    <property type="entry name" value="HTH_ARSR"/>
    <property type="match status" value="1"/>
</dbReference>
<sequence length="203" mass="23669">MTTPRQKLFTVRSDAEWRAVNSPVRVEMLVFMLMAGPCAIRELSSWLQRPADGLYHHLRQLLKAGLVTDVGSRKVGTQTETLYQTVAEEITIDRDLSRARTRERSLRLFHTMLKHAWRTVEAAFHSGTAVLEGPKQNFRFNWRISWLDDRQLAEIRRHEEVIDRILQEGMQKRQGQLIAHLTYLSPVVRTRGARSLHDEERDT</sequence>
<dbReference type="GO" id="GO:0003700">
    <property type="term" value="F:DNA-binding transcription factor activity"/>
    <property type="evidence" value="ECO:0007669"/>
    <property type="project" value="InterPro"/>
</dbReference>
<dbReference type="SUPFAM" id="SSF46785">
    <property type="entry name" value="Winged helix' DNA-binding domain"/>
    <property type="match status" value="1"/>
</dbReference>
<dbReference type="Pfam" id="PF01022">
    <property type="entry name" value="HTH_5"/>
    <property type="match status" value="1"/>
</dbReference>
<dbReference type="InterPro" id="IPR036388">
    <property type="entry name" value="WH-like_DNA-bd_sf"/>
</dbReference>
<dbReference type="InterPro" id="IPR001845">
    <property type="entry name" value="HTH_ArsR_DNA-bd_dom"/>
</dbReference>
<feature type="domain" description="HTH arsR-type" evidence="1">
    <location>
        <begin position="23"/>
        <end position="68"/>
    </location>
</feature>
<dbReference type="InterPro" id="IPR011991">
    <property type="entry name" value="ArsR-like_HTH"/>
</dbReference>
<dbReference type="OrthoDB" id="9800150at2"/>
<dbReference type="KEGG" id="ccos:Pan44_29840"/>
<accession>A0A517SFP1</accession>
<dbReference type="Proteomes" id="UP000315700">
    <property type="component" value="Chromosome"/>
</dbReference>
<dbReference type="RefSeq" id="WP_145030753.1">
    <property type="nucleotide sequence ID" value="NZ_CP036271.1"/>
</dbReference>
<keyword evidence="3" id="KW-1185">Reference proteome</keyword>
<dbReference type="Gene3D" id="1.10.10.10">
    <property type="entry name" value="Winged helix-like DNA-binding domain superfamily/Winged helix DNA-binding domain"/>
    <property type="match status" value="1"/>
</dbReference>
<evidence type="ECO:0000313" key="2">
    <source>
        <dbReference type="EMBL" id="QDT54943.1"/>
    </source>
</evidence>
<evidence type="ECO:0000259" key="1">
    <source>
        <dbReference type="Pfam" id="PF01022"/>
    </source>
</evidence>
<dbReference type="InParanoid" id="A0A517SFP1"/>
<dbReference type="EMBL" id="CP036271">
    <property type="protein sequence ID" value="QDT54943.1"/>
    <property type="molecule type" value="Genomic_DNA"/>
</dbReference>
<dbReference type="AlphaFoldDB" id="A0A517SFP1"/>
<evidence type="ECO:0000313" key="3">
    <source>
        <dbReference type="Proteomes" id="UP000315700"/>
    </source>
</evidence>
<dbReference type="InterPro" id="IPR036390">
    <property type="entry name" value="WH_DNA-bd_sf"/>
</dbReference>
<gene>
    <name evidence="2" type="ORF">Pan44_29840</name>
</gene>
<proteinExistence type="predicted"/>
<name>A0A517SFP1_9PLAN</name>
<reference evidence="2 3" key="1">
    <citation type="submission" date="2019-02" db="EMBL/GenBank/DDBJ databases">
        <title>Deep-cultivation of Planctomycetes and their phenomic and genomic characterization uncovers novel biology.</title>
        <authorList>
            <person name="Wiegand S."/>
            <person name="Jogler M."/>
            <person name="Boedeker C."/>
            <person name="Pinto D."/>
            <person name="Vollmers J."/>
            <person name="Rivas-Marin E."/>
            <person name="Kohn T."/>
            <person name="Peeters S.H."/>
            <person name="Heuer A."/>
            <person name="Rast P."/>
            <person name="Oberbeckmann S."/>
            <person name="Bunk B."/>
            <person name="Jeske O."/>
            <person name="Meyerdierks A."/>
            <person name="Storesund J.E."/>
            <person name="Kallscheuer N."/>
            <person name="Luecker S."/>
            <person name="Lage O.M."/>
            <person name="Pohl T."/>
            <person name="Merkel B.J."/>
            <person name="Hornburger P."/>
            <person name="Mueller R.-W."/>
            <person name="Bruemmer F."/>
            <person name="Labrenz M."/>
            <person name="Spormann A.M."/>
            <person name="Op den Camp H."/>
            <person name="Overmann J."/>
            <person name="Amann R."/>
            <person name="Jetten M.S.M."/>
            <person name="Mascher T."/>
            <person name="Medema M.H."/>
            <person name="Devos D.P."/>
            <person name="Kaster A.-K."/>
            <person name="Ovreas L."/>
            <person name="Rohde M."/>
            <person name="Galperin M.Y."/>
            <person name="Jogler C."/>
        </authorList>
    </citation>
    <scope>NUCLEOTIDE SEQUENCE [LARGE SCALE GENOMIC DNA]</scope>
    <source>
        <strain evidence="2 3">Pan44</strain>
    </source>
</reference>
<protein>
    <submittedName>
        <fullName evidence="2">Helix-turn-helix domain protein</fullName>
    </submittedName>
</protein>